<dbReference type="InterPro" id="IPR008962">
    <property type="entry name" value="PapD-like_sf"/>
</dbReference>
<evidence type="ECO:0000313" key="2">
    <source>
        <dbReference type="EMBL" id="SMO88739.1"/>
    </source>
</evidence>
<accession>A0A521EXT6</accession>
<proteinExistence type="predicted"/>
<feature type="signal peptide" evidence="1">
    <location>
        <begin position="1"/>
        <end position="23"/>
    </location>
</feature>
<organism evidence="2 3">
    <name type="scientific">Gracilimonas mengyeensis</name>
    <dbReference type="NCBI Taxonomy" id="1302730"/>
    <lineage>
        <taxon>Bacteria</taxon>
        <taxon>Pseudomonadati</taxon>
        <taxon>Balneolota</taxon>
        <taxon>Balneolia</taxon>
        <taxon>Balneolales</taxon>
        <taxon>Balneolaceae</taxon>
        <taxon>Gracilimonas</taxon>
    </lineage>
</organism>
<name>A0A521EXT6_9BACT</name>
<evidence type="ECO:0008006" key="4">
    <source>
        <dbReference type="Google" id="ProtNLM"/>
    </source>
</evidence>
<keyword evidence="1" id="KW-0732">Signal</keyword>
<protein>
    <recommendedName>
        <fullName evidence="4">P pilus assembly protein, chaperone PapD</fullName>
    </recommendedName>
</protein>
<gene>
    <name evidence="2" type="ORF">SAMN06265219_11431</name>
</gene>
<sequence length="277" mass="30956">MEKVLKRYIFLVMGVFIATNAYSQVAIAPTNLFIDANSNFATYLVINNSQENQEISVDFLFGYTSTDSLGIRSLVFDDSTTASEYSLVEYMRAFPQDFTLNPGRRQVVRIRVNPPANLDEKTYWARIRTSSNPVSPPVEVESSDNVTARVGINIQQISGIFLKKGEVSTGIEVEEIRPLINNDSLIVLADFQRLGNSPFLGTITTQLKDDSGNVVKENVTSTTLYFDGTHREELTIDDIESGNYTIEIQYETRRSDIPADELVQMQPVTATTTVTIP</sequence>
<dbReference type="EMBL" id="FXTP01000014">
    <property type="protein sequence ID" value="SMO88739.1"/>
    <property type="molecule type" value="Genomic_DNA"/>
</dbReference>
<keyword evidence="3" id="KW-1185">Reference proteome</keyword>
<dbReference type="SUPFAM" id="SSF49354">
    <property type="entry name" value="PapD-like"/>
    <property type="match status" value="1"/>
</dbReference>
<evidence type="ECO:0000256" key="1">
    <source>
        <dbReference type="SAM" id="SignalP"/>
    </source>
</evidence>
<dbReference type="AlphaFoldDB" id="A0A521EXT6"/>
<dbReference type="Proteomes" id="UP000317557">
    <property type="component" value="Unassembled WGS sequence"/>
</dbReference>
<reference evidence="2 3" key="1">
    <citation type="submission" date="2017-05" db="EMBL/GenBank/DDBJ databases">
        <authorList>
            <person name="Varghese N."/>
            <person name="Submissions S."/>
        </authorList>
    </citation>
    <scope>NUCLEOTIDE SEQUENCE [LARGE SCALE GENOMIC DNA]</scope>
    <source>
        <strain evidence="2 3">DSM 21985</strain>
    </source>
</reference>
<feature type="chain" id="PRO_5022102754" description="P pilus assembly protein, chaperone PapD" evidence="1">
    <location>
        <begin position="24"/>
        <end position="277"/>
    </location>
</feature>
<evidence type="ECO:0000313" key="3">
    <source>
        <dbReference type="Proteomes" id="UP000317557"/>
    </source>
</evidence>